<evidence type="ECO:0000256" key="1">
    <source>
        <dbReference type="ARBA" id="ARBA00010128"/>
    </source>
</evidence>
<dbReference type="InterPro" id="IPR034347">
    <property type="entry name" value="GST_Phi_C"/>
</dbReference>
<protein>
    <recommendedName>
        <fullName evidence="2">glutathione transferase</fullName>
        <ecNumber evidence="2">2.5.1.18</ecNumber>
    </recommendedName>
</protein>
<dbReference type="InterPro" id="IPR036282">
    <property type="entry name" value="Glutathione-S-Trfase_C_sf"/>
</dbReference>
<dbReference type="CDD" id="cd03187">
    <property type="entry name" value="GST_C_Phi"/>
    <property type="match status" value="1"/>
</dbReference>
<dbReference type="FunFam" id="3.40.30.10:FF:000016">
    <property type="entry name" value="Glutathione S-transferase F2"/>
    <property type="match status" value="1"/>
</dbReference>
<dbReference type="InterPro" id="IPR040079">
    <property type="entry name" value="Glutathione_S-Trfase"/>
</dbReference>
<gene>
    <name evidence="7" type="ORF">Sjap_014650</name>
</gene>
<dbReference type="FunFam" id="1.20.1050.10:FF:000004">
    <property type="entry name" value="Glutathione S-transferase F2"/>
    <property type="match status" value="1"/>
</dbReference>
<proteinExistence type="inferred from homology"/>
<dbReference type="PROSITE" id="PS50404">
    <property type="entry name" value="GST_NTER"/>
    <property type="match status" value="1"/>
</dbReference>
<dbReference type="InterPro" id="IPR010987">
    <property type="entry name" value="Glutathione-S-Trfase_C-like"/>
</dbReference>
<evidence type="ECO:0000256" key="4">
    <source>
        <dbReference type="ARBA" id="ARBA00047960"/>
    </source>
</evidence>
<reference evidence="7 8" key="1">
    <citation type="submission" date="2024-01" db="EMBL/GenBank/DDBJ databases">
        <title>Genome assemblies of Stephania.</title>
        <authorList>
            <person name="Yang L."/>
        </authorList>
    </citation>
    <scope>NUCLEOTIDE SEQUENCE [LARGE SCALE GENOMIC DNA]</scope>
    <source>
        <strain evidence="7">QJT</strain>
        <tissue evidence="7">Leaf</tissue>
    </source>
</reference>
<dbReference type="InterPro" id="IPR004045">
    <property type="entry name" value="Glutathione_S-Trfase_N"/>
</dbReference>
<dbReference type="Pfam" id="PF00043">
    <property type="entry name" value="GST_C"/>
    <property type="match status" value="1"/>
</dbReference>
<dbReference type="AlphaFoldDB" id="A0AAP0NQM3"/>
<accession>A0AAP0NQM3</accession>
<dbReference type="Gene3D" id="1.20.1050.10">
    <property type="match status" value="1"/>
</dbReference>
<dbReference type="SUPFAM" id="SSF52833">
    <property type="entry name" value="Thioredoxin-like"/>
    <property type="match status" value="1"/>
</dbReference>
<dbReference type="SFLD" id="SFLDG01154">
    <property type="entry name" value="Main.5:_Phi-like"/>
    <property type="match status" value="1"/>
</dbReference>
<dbReference type="Proteomes" id="UP001417504">
    <property type="component" value="Unassembled WGS sequence"/>
</dbReference>
<dbReference type="GO" id="GO:0005737">
    <property type="term" value="C:cytoplasm"/>
    <property type="evidence" value="ECO:0007669"/>
    <property type="project" value="TreeGrafter"/>
</dbReference>
<organism evidence="7 8">
    <name type="scientific">Stephania japonica</name>
    <dbReference type="NCBI Taxonomy" id="461633"/>
    <lineage>
        <taxon>Eukaryota</taxon>
        <taxon>Viridiplantae</taxon>
        <taxon>Streptophyta</taxon>
        <taxon>Embryophyta</taxon>
        <taxon>Tracheophyta</taxon>
        <taxon>Spermatophyta</taxon>
        <taxon>Magnoliopsida</taxon>
        <taxon>Ranunculales</taxon>
        <taxon>Menispermaceae</taxon>
        <taxon>Menispermoideae</taxon>
        <taxon>Cissampelideae</taxon>
        <taxon>Stephania</taxon>
    </lineage>
</organism>
<dbReference type="PANTHER" id="PTHR43900:SF54">
    <property type="entry name" value="GLUTATHIONE S-TRANSFERASE F12"/>
    <property type="match status" value="1"/>
</dbReference>
<dbReference type="PROSITE" id="PS50405">
    <property type="entry name" value="GST_CTER"/>
    <property type="match status" value="1"/>
</dbReference>
<dbReference type="Pfam" id="PF02798">
    <property type="entry name" value="GST_N"/>
    <property type="match status" value="1"/>
</dbReference>
<dbReference type="SFLD" id="SFLDS00019">
    <property type="entry name" value="Glutathione_Transferase_(cytos"/>
    <property type="match status" value="1"/>
</dbReference>
<evidence type="ECO:0000256" key="2">
    <source>
        <dbReference type="ARBA" id="ARBA00012452"/>
    </source>
</evidence>
<evidence type="ECO:0000313" key="7">
    <source>
        <dbReference type="EMBL" id="KAK9115703.1"/>
    </source>
</evidence>
<dbReference type="GO" id="GO:0009636">
    <property type="term" value="P:response to toxic substance"/>
    <property type="evidence" value="ECO:0007669"/>
    <property type="project" value="UniProtKB-ARBA"/>
</dbReference>
<dbReference type="Gene3D" id="3.40.30.10">
    <property type="entry name" value="Glutaredoxin"/>
    <property type="match status" value="1"/>
</dbReference>
<dbReference type="SFLD" id="SFLDG00358">
    <property type="entry name" value="Main_(cytGST)"/>
    <property type="match status" value="1"/>
</dbReference>
<name>A0AAP0NQM3_9MAGN</name>
<dbReference type="CDD" id="cd03053">
    <property type="entry name" value="GST_N_Phi"/>
    <property type="match status" value="1"/>
</dbReference>
<feature type="domain" description="GST C-terminal" evidence="6">
    <location>
        <begin position="90"/>
        <end position="214"/>
    </location>
</feature>
<evidence type="ECO:0000259" key="5">
    <source>
        <dbReference type="PROSITE" id="PS50404"/>
    </source>
</evidence>
<dbReference type="GO" id="GO:0006749">
    <property type="term" value="P:glutathione metabolic process"/>
    <property type="evidence" value="ECO:0007669"/>
    <property type="project" value="TreeGrafter"/>
</dbReference>
<dbReference type="GO" id="GO:0043295">
    <property type="term" value="F:glutathione binding"/>
    <property type="evidence" value="ECO:0007669"/>
    <property type="project" value="TreeGrafter"/>
</dbReference>
<feature type="domain" description="GST N-terminal" evidence="5">
    <location>
        <begin position="1"/>
        <end position="83"/>
    </location>
</feature>
<keyword evidence="3" id="KW-0808">Transferase</keyword>
<comment type="catalytic activity">
    <reaction evidence="4">
        <text>RX + glutathione = an S-substituted glutathione + a halide anion + H(+)</text>
        <dbReference type="Rhea" id="RHEA:16437"/>
        <dbReference type="ChEBI" id="CHEBI:15378"/>
        <dbReference type="ChEBI" id="CHEBI:16042"/>
        <dbReference type="ChEBI" id="CHEBI:17792"/>
        <dbReference type="ChEBI" id="CHEBI:57925"/>
        <dbReference type="ChEBI" id="CHEBI:90779"/>
        <dbReference type="EC" id="2.5.1.18"/>
    </reaction>
</comment>
<dbReference type="PANTHER" id="PTHR43900">
    <property type="entry name" value="GLUTATHIONE S-TRANSFERASE RHO"/>
    <property type="match status" value="1"/>
</dbReference>
<evidence type="ECO:0000313" key="8">
    <source>
        <dbReference type="Proteomes" id="UP001417504"/>
    </source>
</evidence>
<dbReference type="GO" id="GO:0004364">
    <property type="term" value="F:glutathione transferase activity"/>
    <property type="evidence" value="ECO:0007669"/>
    <property type="project" value="UniProtKB-EC"/>
</dbReference>
<evidence type="ECO:0000259" key="6">
    <source>
        <dbReference type="PROSITE" id="PS50405"/>
    </source>
</evidence>
<keyword evidence="8" id="KW-1185">Reference proteome</keyword>
<dbReference type="EC" id="2.5.1.18" evidence="2"/>
<evidence type="ECO:0000256" key="3">
    <source>
        <dbReference type="ARBA" id="ARBA00022679"/>
    </source>
</evidence>
<dbReference type="InterPro" id="IPR004046">
    <property type="entry name" value="GST_C"/>
</dbReference>
<dbReference type="InterPro" id="IPR036249">
    <property type="entry name" value="Thioredoxin-like_sf"/>
</dbReference>
<comment type="caution">
    <text evidence="7">The sequence shown here is derived from an EMBL/GenBank/DDBJ whole genome shotgun (WGS) entry which is preliminary data.</text>
</comment>
<sequence>MVVKVYGSVKSACTQRVMACLFEKEVEFELVHIDLEAGEHKWAEFLTRQPFGQVPAVEDGDYFRLFESRAIIRYYTTKYASQGTNLLGNTLEQQALIDQWLDVEAHNYNDLIYNLVLQCIVFPKMGKPGDLATVNDCEHKLERVLDVYEQRLSQSKYLAGNSFTLADLSHLPGTRYLTHELGLERLVKERKNVKAWWEDISNRTAWKKVVKLAS</sequence>
<comment type="similarity">
    <text evidence="1">Belongs to the GST superfamily. Phi family.</text>
</comment>
<dbReference type="EMBL" id="JBBNAE010000006">
    <property type="protein sequence ID" value="KAK9115703.1"/>
    <property type="molecule type" value="Genomic_DNA"/>
</dbReference>
<dbReference type="SUPFAM" id="SSF47616">
    <property type="entry name" value="GST C-terminal domain-like"/>
    <property type="match status" value="1"/>
</dbReference>